<proteinExistence type="predicted"/>
<evidence type="ECO:0000313" key="2">
    <source>
        <dbReference type="Proteomes" id="UP000626109"/>
    </source>
</evidence>
<dbReference type="EMBL" id="CAJNNW010008835">
    <property type="protein sequence ID" value="CAE8650434.1"/>
    <property type="molecule type" value="Genomic_DNA"/>
</dbReference>
<reference evidence="1" key="1">
    <citation type="submission" date="2021-02" db="EMBL/GenBank/DDBJ databases">
        <authorList>
            <person name="Dougan E. K."/>
            <person name="Rhodes N."/>
            <person name="Thang M."/>
            <person name="Chan C."/>
        </authorList>
    </citation>
    <scope>NUCLEOTIDE SEQUENCE</scope>
</reference>
<dbReference type="AlphaFoldDB" id="A0A813IIU0"/>
<protein>
    <submittedName>
        <fullName evidence="1">Uncharacterized protein</fullName>
    </submittedName>
</protein>
<comment type="caution">
    <text evidence="1">The sequence shown here is derived from an EMBL/GenBank/DDBJ whole genome shotgun (WGS) entry which is preliminary data.</text>
</comment>
<evidence type="ECO:0000313" key="1">
    <source>
        <dbReference type="EMBL" id="CAE8650434.1"/>
    </source>
</evidence>
<organism evidence="1 2">
    <name type="scientific">Polarella glacialis</name>
    <name type="common">Dinoflagellate</name>
    <dbReference type="NCBI Taxonomy" id="89957"/>
    <lineage>
        <taxon>Eukaryota</taxon>
        <taxon>Sar</taxon>
        <taxon>Alveolata</taxon>
        <taxon>Dinophyceae</taxon>
        <taxon>Suessiales</taxon>
        <taxon>Suessiaceae</taxon>
        <taxon>Polarella</taxon>
    </lineage>
</organism>
<sequence length="134" mass="14506">GCGNRDEGFPVEAKGDHGELNVRGCCFEHTADTELRMTELASKALAEAGLECANRSAGSFRYVPDVEWPLPKVERWCAVFETLGNARLGDHLLAGLLLLMPYLVPLTSGGDGAFGSLKQAALMRDPLFHDSLPF</sequence>
<gene>
    <name evidence="1" type="ORF">PGLA2088_LOCUS8253</name>
</gene>
<feature type="non-terminal residue" evidence="1">
    <location>
        <position position="1"/>
    </location>
</feature>
<accession>A0A813IIU0</accession>
<dbReference type="Proteomes" id="UP000626109">
    <property type="component" value="Unassembled WGS sequence"/>
</dbReference>
<name>A0A813IIU0_POLGL</name>